<evidence type="ECO:0000256" key="2">
    <source>
        <dbReference type="ARBA" id="ARBA00023027"/>
    </source>
</evidence>
<reference evidence="4 5" key="1">
    <citation type="submission" date="2020-01" db="EMBL/GenBank/DDBJ databases">
        <title>Genetics and antimicrobial susceptibilities of Nocardia species isolated from the soil; a comparison with species isolated from humans.</title>
        <authorList>
            <person name="Carrasco G."/>
            <person name="Monzon S."/>
            <person name="Sansegundo M."/>
            <person name="Garcia E."/>
            <person name="Garrido N."/>
            <person name="Medina M.J."/>
            <person name="Villalon P."/>
            <person name="Ramirez-Arocha A.C."/>
            <person name="Jimenez P."/>
            <person name="Cuesta I."/>
            <person name="Valdezate S."/>
        </authorList>
    </citation>
    <scope>NUCLEOTIDE SEQUENCE [LARGE SCALE GENOMIC DNA]</scope>
    <source>
        <strain evidence="4 5">CNM20110626</strain>
    </source>
</reference>
<dbReference type="EMBL" id="JAAGVB010000286">
    <property type="protein sequence ID" value="NEW36996.1"/>
    <property type="molecule type" value="Genomic_DNA"/>
</dbReference>
<dbReference type="Proteomes" id="UP000471166">
    <property type="component" value="Unassembled WGS sequence"/>
</dbReference>
<dbReference type="InterPro" id="IPR016161">
    <property type="entry name" value="Ald_DH/histidinol_DH"/>
</dbReference>
<evidence type="ECO:0000256" key="1">
    <source>
        <dbReference type="ARBA" id="ARBA00023002"/>
    </source>
</evidence>
<dbReference type="SUPFAM" id="SSF53720">
    <property type="entry name" value="ALDH-like"/>
    <property type="match status" value="1"/>
</dbReference>
<dbReference type="Gene3D" id="3.40.309.10">
    <property type="entry name" value="Aldehyde Dehydrogenase, Chain A, domain 2"/>
    <property type="match status" value="1"/>
</dbReference>
<evidence type="ECO:0000313" key="4">
    <source>
        <dbReference type="EMBL" id="NEW36996.1"/>
    </source>
</evidence>
<dbReference type="InterPro" id="IPR015590">
    <property type="entry name" value="Aldehyde_DH_dom"/>
</dbReference>
<dbReference type="RefSeq" id="WP_163848583.1">
    <property type="nucleotide sequence ID" value="NZ_JAAGVB010000286.1"/>
</dbReference>
<name>A0A6P1D088_9NOCA</name>
<evidence type="ECO:0000259" key="3">
    <source>
        <dbReference type="Pfam" id="PF00171"/>
    </source>
</evidence>
<accession>A0A6P1D088</accession>
<organism evidence="4 5">
    <name type="scientific">Nocardia cyriacigeorgica</name>
    <dbReference type="NCBI Taxonomy" id="135487"/>
    <lineage>
        <taxon>Bacteria</taxon>
        <taxon>Bacillati</taxon>
        <taxon>Actinomycetota</taxon>
        <taxon>Actinomycetes</taxon>
        <taxon>Mycobacteriales</taxon>
        <taxon>Nocardiaceae</taxon>
        <taxon>Nocardia</taxon>
    </lineage>
</organism>
<dbReference type="InterPro" id="IPR016163">
    <property type="entry name" value="Ald_DH_C"/>
</dbReference>
<sequence length="116" mass="12314">LEGAYLQLRVGSPLEPGVLVGPLIDGKAYAGMTAAIDRALADGGELICGGERVDGFGDNAYYVRPAIIRMPTQTAVVREETFAPILYVLTYHDFDGAVELHNAVPQGLSSSVFTTD</sequence>
<evidence type="ECO:0000313" key="5">
    <source>
        <dbReference type="Proteomes" id="UP000471166"/>
    </source>
</evidence>
<keyword evidence="1" id="KW-0560">Oxidoreductase</keyword>
<feature type="domain" description="Aldehyde dehydrogenase" evidence="3">
    <location>
        <begin position="5"/>
        <end position="116"/>
    </location>
</feature>
<dbReference type="AlphaFoldDB" id="A0A6P1D088"/>
<feature type="non-terminal residue" evidence="4">
    <location>
        <position position="1"/>
    </location>
</feature>
<comment type="caution">
    <text evidence="4">The sequence shown here is derived from an EMBL/GenBank/DDBJ whole genome shotgun (WGS) entry which is preliminary data.</text>
</comment>
<dbReference type="GO" id="GO:0004029">
    <property type="term" value="F:aldehyde dehydrogenase (NAD+) activity"/>
    <property type="evidence" value="ECO:0007669"/>
    <property type="project" value="InterPro"/>
</dbReference>
<feature type="non-terminal residue" evidence="4">
    <location>
        <position position="116"/>
    </location>
</feature>
<proteinExistence type="predicted"/>
<dbReference type="Pfam" id="PF00171">
    <property type="entry name" value="Aldedh"/>
    <property type="match status" value="1"/>
</dbReference>
<dbReference type="PANTHER" id="PTHR43521:SF1">
    <property type="entry name" value="ALPHA-AMINOADIPIC SEMIALDEHYDE DEHYDROGENASE"/>
    <property type="match status" value="1"/>
</dbReference>
<dbReference type="InterPro" id="IPR044638">
    <property type="entry name" value="ALDH7A1-like"/>
</dbReference>
<keyword evidence="2" id="KW-0520">NAD</keyword>
<gene>
    <name evidence="4" type="ORF">GV791_31260</name>
</gene>
<dbReference type="PANTHER" id="PTHR43521">
    <property type="entry name" value="ALPHA-AMINOADIPIC SEMIALDEHYDE DEHYDROGENASE"/>
    <property type="match status" value="1"/>
</dbReference>
<protein>
    <submittedName>
        <fullName evidence="4">Aldehyde dehydrogenase family protein</fullName>
    </submittedName>
</protein>